<name>A0A8S3ILV1_9BILA</name>
<organism evidence="1 2">
    <name type="scientific">Rotaria magnacalcarata</name>
    <dbReference type="NCBI Taxonomy" id="392030"/>
    <lineage>
        <taxon>Eukaryota</taxon>
        <taxon>Metazoa</taxon>
        <taxon>Spiralia</taxon>
        <taxon>Gnathifera</taxon>
        <taxon>Rotifera</taxon>
        <taxon>Eurotatoria</taxon>
        <taxon>Bdelloidea</taxon>
        <taxon>Philodinida</taxon>
        <taxon>Philodinidae</taxon>
        <taxon>Rotaria</taxon>
    </lineage>
</organism>
<feature type="non-terminal residue" evidence="1">
    <location>
        <position position="50"/>
    </location>
</feature>
<dbReference type="AlphaFoldDB" id="A0A8S3ILV1"/>
<sequence length="50" mass="5992">MNFHLRRLSIRSTIEMLPSIFKLTPNLEWLTFDDIRCYNGLENSRMAFCP</sequence>
<accession>A0A8S3ILV1</accession>
<dbReference type="Proteomes" id="UP000681720">
    <property type="component" value="Unassembled WGS sequence"/>
</dbReference>
<gene>
    <name evidence="1" type="ORF">GIL414_LOCUS76660</name>
</gene>
<evidence type="ECO:0000313" key="2">
    <source>
        <dbReference type="Proteomes" id="UP000681720"/>
    </source>
</evidence>
<evidence type="ECO:0000313" key="1">
    <source>
        <dbReference type="EMBL" id="CAF5201257.1"/>
    </source>
</evidence>
<proteinExistence type="predicted"/>
<comment type="caution">
    <text evidence="1">The sequence shown here is derived from an EMBL/GenBank/DDBJ whole genome shotgun (WGS) entry which is preliminary data.</text>
</comment>
<protein>
    <submittedName>
        <fullName evidence="1">Uncharacterized protein</fullName>
    </submittedName>
</protein>
<reference evidence="1" key="1">
    <citation type="submission" date="2021-02" db="EMBL/GenBank/DDBJ databases">
        <authorList>
            <person name="Nowell W R."/>
        </authorList>
    </citation>
    <scope>NUCLEOTIDE SEQUENCE</scope>
</reference>
<dbReference type="EMBL" id="CAJOBJ010345867">
    <property type="protein sequence ID" value="CAF5201257.1"/>
    <property type="molecule type" value="Genomic_DNA"/>
</dbReference>